<accession>A0A1I6IFX6</accession>
<protein>
    <submittedName>
        <fullName evidence="1">Uncharacterized protein</fullName>
    </submittedName>
</protein>
<proteinExistence type="predicted"/>
<name>A0A1I6IFX6_9RHOB</name>
<sequence>MHSLMRWFLSCQGFLANDRWHLCLLGPLAGGQRAKTELIVKMIPCKATSALITPHN</sequence>
<dbReference type="EMBL" id="FOYO01000004">
    <property type="protein sequence ID" value="SFR65571.1"/>
    <property type="molecule type" value="Genomic_DNA"/>
</dbReference>
<evidence type="ECO:0000313" key="1">
    <source>
        <dbReference type="EMBL" id="SFR65571.1"/>
    </source>
</evidence>
<organism evidence="1 2">
    <name type="scientific">Litoreibacter janthinus</name>
    <dbReference type="NCBI Taxonomy" id="670154"/>
    <lineage>
        <taxon>Bacteria</taxon>
        <taxon>Pseudomonadati</taxon>
        <taxon>Pseudomonadota</taxon>
        <taxon>Alphaproteobacteria</taxon>
        <taxon>Rhodobacterales</taxon>
        <taxon>Roseobacteraceae</taxon>
        <taxon>Litoreibacter</taxon>
    </lineage>
</organism>
<dbReference type="STRING" id="670154.SAMN04488002_3788"/>
<gene>
    <name evidence="1" type="ORF">SAMN04488002_3788</name>
</gene>
<dbReference type="AlphaFoldDB" id="A0A1I6IFX6"/>
<dbReference type="Proteomes" id="UP000199658">
    <property type="component" value="Unassembled WGS sequence"/>
</dbReference>
<keyword evidence="2" id="KW-1185">Reference proteome</keyword>
<evidence type="ECO:0000313" key="2">
    <source>
        <dbReference type="Proteomes" id="UP000199658"/>
    </source>
</evidence>
<reference evidence="2" key="1">
    <citation type="submission" date="2016-10" db="EMBL/GenBank/DDBJ databases">
        <authorList>
            <person name="Varghese N."/>
            <person name="Submissions S."/>
        </authorList>
    </citation>
    <scope>NUCLEOTIDE SEQUENCE [LARGE SCALE GENOMIC DNA]</scope>
    <source>
        <strain evidence="2">DSM 26921</strain>
    </source>
</reference>